<dbReference type="InterPro" id="IPR002885">
    <property type="entry name" value="PPR_rpt"/>
</dbReference>
<gene>
    <name evidence="4" type="primary">LOC110779080</name>
</gene>
<evidence type="ECO:0000256" key="1">
    <source>
        <dbReference type="ARBA" id="ARBA00022737"/>
    </source>
</evidence>
<sequence length="640" mass="71076">MATLKWRVKGWKSSKFVRVLQTNAFNQTQQIIRKTTTSSTQIPSQLDLPLHFRVTNLNEASGFYISLIQQSKSAEEIRKIQTHMTNHSFPHLRLGNKLLDAYLRLGSLGYAHQLFDELPQRHVVAWNAMISCYIRQRRSAEAVSLYKRMALEGVCPDDFTLSSILKAFSDLGLVFDGQKAHGKAVVFGLEISNVFVGSALVDMYAKLGKMRNAHLVADRVVEKDVVLFTTLVVGYVQNGEDGKAMQAFYQMISEGVKGNEYTFTSLLVSCGNLKDLCLGNLIHGFIIKCGHEFGISSQTSLLTMYSKCGMVDDSLKVFEHVLNPNLVSWTSLIVGLAQNGREEVALSKFCQMIRSSVIPNCLTLSGALIACSSLAILDQGQQIHTIILKLGLHLDKFIGASLIDFYGRCGCVELAKPVYDSLFNRDLVIVNTLMYAYAQNGFEHETLELFQRMKAMGLEPNDVTLVSVLLACGNAGLVDEGIHIFDTFVGKCNIQITKEHYACMVDIYGRAGRLQEAESLINEVGNPDIVLWRILLTACRLHGDITMVGRILKKVAELSPGDEGSLVLSSNIYAAEGNWSQVIGVKSLIWGNGLKKSPAMSWVSIDGEVHTFMAGDFSHPRFKEIDYIIKELMKKVKEFG</sequence>
<dbReference type="Pfam" id="PF01535">
    <property type="entry name" value="PPR"/>
    <property type="match status" value="4"/>
</dbReference>
<dbReference type="PROSITE" id="PS51375">
    <property type="entry name" value="PPR"/>
    <property type="match status" value="4"/>
</dbReference>
<dbReference type="Pfam" id="PF20431">
    <property type="entry name" value="E_motif"/>
    <property type="match status" value="1"/>
</dbReference>
<dbReference type="PANTHER" id="PTHR47926:SF342">
    <property type="entry name" value="TETRATRICOPEPTIDE-LIKE HELICAL DOMAIN-CONTAINING PROTEIN-RELATED"/>
    <property type="match status" value="1"/>
</dbReference>
<keyword evidence="1" id="KW-0677">Repeat</keyword>
<dbReference type="KEGG" id="soe:110779080"/>
<dbReference type="GO" id="GO:0009451">
    <property type="term" value="P:RNA modification"/>
    <property type="evidence" value="ECO:0007669"/>
    <property type="project" value="InterPro"/>
</dbReference>
<dbReference type="InterPro" id="IPR046960">
    <property type="entry name" value="PPR_At4g14850-like_plant"/>
</dbReference>
<reference evidence="3" key="1">
    <citation type="journal article" date="2021" name="Nat. Commun.">
        <title>Genomic analyses provide insights into spinach domestication and the genetic basis of agronomic traits.</title>
        <authorList>
            <person name="Cai X."/>
            <person name="Sun X."/>
            <person name="Xu C."/>
            <person name="Sun H."/>
            <person name="Wang X."/>
            <person name="Ge C."/>
            <person name="Zhang Z."/>
            <person name="Wang Q."/>
            <person name="Fei Z."/>
            <person name="Jiao C."/>
            <person name="Wang Q."/>
        </authorList>
    </citation>
    <scope>NUCLEOTIDE SEQUENCE [LARGE SCALE GENOMIC DNA]</scope>
    <source>
        <strain evidence="3">cv. Varoflay</strain>
    </source>
</reference>
<dbReference type="GeneID" id="110779080"/>
<feature type="repeat" description="PPR" evidence="2">
    <location>
        <begin position="426"/>
        <end position="460"/>
    </location>
</feature>
<dbReference type="InterPro" id="IPR011990">
    <property type="entry name" value="TPR-like_helical_dom_sf"/>
</dbReference>
<evidence type="ECO:0000313" key="3">
    <source>
        <dbReference type="Proteomes" id="UP000813463"/>
    </source>
</evidence>
<keyword evidence="3" id="KW-1185">Reference proteome</keyword>
<dbReference type="GO" id="GO:0003723">
    <property type="term" value="F:RNA binding"/>
    <property type="evidence" value="ECO:0007669"/>
    <property type="project" value="InterPro"/>
</dbReference>
<accession>A0A9R0JM24</accession>
<protein>
    <submittedName>
        <fullName evidence="4">Pentatricopeptide repeat-containing protein At5g65570</fullName>
    </submittedName>
</protein>
<dbReference type="PANTHER" id="PTHR47926">
    <property type="entry name" value="PENTATRICOPEPTIDE REPEAT-CONTAINING PROTEIN"/>
    <property type="match status" value="1"/>
</dbReference>
<dbReference type="Gene3D" id="1.25.40.10">
    <property type="entry name" value="Tetratricopeptide repeat domain"/>
    <property type="match status" value="4"/>
</dbReference>
<dbReference type="Pfam" id="PF13041">
    <property type="entry name" value="PPR_2"/>
    <property type="match status" value="2"/>
</dbReference>
<reference evidence="4" key="2">
    <citation type="submission" date="2025-08" db="UniProtKB">
        <authorList>
            <consortium name="RefSeq"/>
        </authorList>
    </citation>
    <scope>IDENTIFICATION</scope>
    <source>
        <tissue evidence="4">Leaf</tissue>
    </source>
</reference>
<feature type="repeat" description="PPR" evidence="2">
    <location>
        <begin position="122"/>
        <end position="156"/>
    </location>
</feature>
<feature type="repeat" description="PPR" evidence="2">
    <location>
        <begin position="224"/>
        <end position="258"/>
    </location>
</feature>
<dbReference type="AlphaFoldDB" id="A0A9R0JM24"/>
<feature type="repeat" description="PPR" evidence="2">
    <location>
        <begin position="325"/>
        <end position="359"/>
    </location>
</feature>
<dbReference type="GO" id="GO:0099402">
    <property type="term" value="P:plant organ development"/>
    <property type="evidence" value="ECO:0007669"/>
    <property type="project" value="UniProtKB-ARBA"/>
</dbReference>
<organism evidence="3 4">
    <name type="scientific">Spinacia oleracea</name>
    <name type="common">Spinach</name>
    <dbReference type="NCBI Taxonomy" id="3562"/>
    <lineage>
        <taxon>Eukaryota</taxon>
        <taxon>Viridiplantae</taxon>
        <taxon>Streptophyta</taxon>
        <taxon>Embryophyta</taxon>
        <taxon>Tracheophyta</taxon>
        <taxon>Spermatophyta</taxon>
        <taxon>Magnoliopsida</taxon>
        <taxon>eudicotyledons</taxon>
        <taxon>Gunneridae</taxon>
        <taxon>Pentapetalae</taxon>
        <taxon>Caryophyllales</taxon>
        <taxon>Chenopodiaceae</taxon>
        <taxon>Chenopodioideae</taxon>
        <taxon>Anserineae</taxon>
        <taxon>Spinacia</taxon>
    </lineage>
</organism>
<dbReference type="InterPro" id="IPR046848">
    <property type="entry name" value="E_motif"/>
</dbReference>
<dbReference type="NCBIfam" id="TIGR00756">
    <property type="entry name" value="PPR"/>
    <property type="match status" value="4"/>
</dbReference>
<dbReference type="Proteomes" id="UP000813463">
    <property type="component" value="Chromosome 3"/>
</dbReference>
<evidence type="ECO:0000313" key="4">
    <source>
        <dbReference type="RefSeq" id="XP_021839303.2"/>
    </source>
</evidence>
<dbReference type="RefSeq" id="XP_021839303.2">
    <property type="nucleotide sequence ID" value="XM_021983611.2"/>
</dbReference>
<name>A0A9R0JM24_SPIOL</name>
<evidence type="ECO:0000256" key="2">
    <source>
        <dbReference type="PROSITE-ProRule" id="PRU00708"/>
    </source>
</evidence>
<proteinExistence type="predicted"/>